<evidence type="ECO:0000313" key="6">
    <source>
        <dbReference type="EMBL" id="BBO86441.1"/>
    </source>
</evidence>
<evidence type="ECO:0000313" key="4">
    <source>
        <dbReference type="EMBL" id="BBO83353.1"/>
    </source>
</evidence>
<dbReference type="AlphaFoldDB" id="A0A5K8A1X5"/>
<feature type="region of interest" description="Disordered" evidence="1">
    <location>
        <begin position="535"/>
        <end position="558"/>
    </location>
</feature>
<sequence>MLPINRAINRSYGVAHCSFVGLKAVLSAAVESRFTVNNTIAAMQIAQKQNDILPPVPPTFNTDAIAGTIKDFGPAKVVPVSGSDWEPLWDRWVRQHHYLGYRRLLGHRLKYLAFLKDRPVAGLSWSAPALKLSARDRFIGWSPEQRKQHLHQLAANSRFLILPWVQLHNLASHVLALNIARLPADWLRHFSHRLLLLETFVDNRYFAGTCYKAANWQHIGPTQGSTKQGKGYRYHGNPKEVYLYVLDPNFRQIIDCRQQPALSCDRPSTQTKVEALVMLLEHCRWHPQLTADLNLDPFDLETIAKELVDFHQCFHDAYGRSEHHRLGLAYFSGLMSNAEAKSVEPIALEFLDQKSVRSLQMFMKNGRWDHDTMLRVHQEMLAPLIAAPDGMITVDPSDFPKKGKESVGVARQYCGPLGKTENCQSGVFIGYSSDKGYGLLNCQLYMPESWFSPEQEKRRRFNMVPEDLVFETKQQIALRLINEIVAAKYYPAKWVGADAAFGSDIEFLNALPKDLLYFAAIKSNTQVFTKKPKVGIPPYKGHGRHPTKEKVLPGQPKPRTVSEIAKSGRLSWKTVVVAEGAKGPIIAKVARIRVYMSRDGLPVGDQQWLFFRQNDDGKIRYAISNAPKKISRSEMVKASTMRWPIEQCFQEGKSQVGMDCYEHRSWPAWHRHMTFVFLALHFMLRMRLRFKKKTPLLTVPLVRKILSVVLPLRSLSSEGMYEIVQYHLRRNLIAYTSHRKKRIMLANSHNINVSL</sequence>
<dbReference type="KEGG" id="dov:DSCO28_63240"/>
<evidence type="ECO:0000313" key="7">
    <source>
        <dbReference type="Proteomes" id="UP000425960"/>
    </source>
</evidence>
<dbReference type="EMBL" id="AP021876">
    <property type="protein sequence ID" value="BBO85758.1"/>
    <property type="molecule type" value="Genomic_DNA"/>
</dbReference>
<name>A0A5K8A1X5_9BACT</name>
<dbReference type="NCBIfam" id="NF033540">
    <property type="entry name" value="transpos_IS701"/>
    <property type="match status" value="1"/>
</dbReference>
<evidence type="ECO:0000259" key="2">
    <source>
        <dbReference type="Pfam" id="PF13546"/>
    </source>
</evidence>
<dbReference type="EMBL" id="AP021876">
    <property type="protein sequence ID" value="BBO83353.1"/>
    <property type="molecule type" value="Genomic_DNA"/>
</dbReference>
<dbReference type="EMBL" id="AP021876">
    <property type="protein sequence ID" value="BBO82121.1"/>
    <property type="molecule type" value="Genomic_DNA"/>
</dbReference>
<evidence type="ECO:0000313" key="5">
    <source>
        <dbReference type="EMBL" id="BBO85758.1"/>
    </source>
</evidence>
<dbReference type="Proteomes" id="UP000425960">
    <property type="component" value="Chromosome"/>
</dbReference>
<dbReference type="PANTHER" id="PTHR33627">
    <property type="entry name" value="TRANSPOSASE"/>
    <property type="match status" value="1"/>
</dbReference>
<dbReference type="InterPro" id="IPR038721">
    <property type="entry name" value="IS701-like_DDE_dom"/>
</dbReference>
<dbReference type="RefSeq" id="WP_155322534.1">
    <property type="nucleotide sequence ID" value="NZ_AP021876.1"/>
</dbReference>
<organism evidence="6 7">
    <name type="scientific">Desulfosarcina ovata subsp. sediminis</name>
    <dbReference type="NCBI Taxonomy" id="885957"/>
    <lineage>
        <taxon>Bacteria</taxon>
        <taxon>Pseudomonadati</taxon>
        <taxon>Thermodesulfobacteriota</taxon>
        <taxon>Desulfobacteria</taxon>
        <taxon>Desulfobacterales</taxon>
        <taxon>Desulfosarcinaceae</taxon>
        <taxon>Desulfosarcina</taxon>
    </lineage>
</organism>
<dbReference type="KEGG" id="dov:DSCO28_26870"/>
<dbReference type="Pfam" id="PF13546">
    <property type="entry name" value="DDE_5"/>
    <property type="match status" value="1"/>
</dbReference>
<feature type="domain" description="Transposase IS701-like DDE" evidence="2">
    <location>
        <begin position="310"/>
        <end position="583"/>
    </location>
</feature>
<gene>
    <name evidence="3" type="ORF">DSCO28_26870</name>
    <name evidence="4" type="ORF">DSCO28_39190</name>
    <name evidence="5" type="ORF">DSCO28_63240</name>
    <name evidence="6" type="ORF">DSCO28_70070</name>
</gene>
<dbReference type="InterPro" id="IPR012337">
    <property type="entry name" value="RNaseH-like_sf"/>
</dbReference>
<dbReference type="InterPro" id="IPR025639">
    <property type="entry name" value="DruA"/>
</dbReference>
<dbReference type="KEGG" id="dov:DSCO28_70070"/>
<evidence type="ECO:0000256" key="1">
    <source>
        <dbReference type="SAM" id="MobiDB-lite"/>
    </source>
</evidence>
<accession>A0A5K8A1X5</accession>
<dbReference type="KEGG" id="dov:DSCO28_39190"/>
<dbReference type="EMBL" id="AP021876">
    <property type="protein sequence ID" value="BBO86441.1"/>
    <property type="molecule type" value="Genomic_DNA"/>
</dbReference>
<protein>
    <recommendedName>
        <fullName evidence="2">Transposase IS701-like DDE domain-containing protein</fullName>
    </recommendedName>
</protein>
<evidence type="ECO:0000313" key="3">
    <source>
        <dbReference type="EMBL" id="BBO82121.1"/>
    </source>
</evidence>
<dbReference type="Pfam" id="PF14236">
    <property type="entry name" value="DruA"/>
    <property type="match status" value="1"/>
</dbReference>
<dbReference type="PANTHER" id="PTHR33627:SF1">
    <property type="entry name" value="TRANSPOSASE"/>
    <property type="match status" value="1"/>
</dbReference>
<dbReference type="SUPFAM" id="SSF53098">
    <property type="entry name" value="Ribonuclease H-like"/>
    <property type="match status" value="1"/>
</dbReference>
<reference evidence="6 7" key="1">
    <citation type="submission" date="2019-11" db="EMBL/GenBank/DDBJ databases">
        <title>Comparative genomics of hydrocarbon-degrading Desulfosarcina strains.</title>
        <authorList>
            <person name="Watanabe M."/>
            <person name="Kojima H."/>
            <person name="Fukui M."/>
        </authorList>
    </citation>
    <scope>NUCLEOTIDE SEQUENCE [LARGE SCALE GENOMIC DNA]</scope>
    <source>
        <strain evidence="6 7">28bB2T</strain>
    </source>
</reference>
<proteinExistence type="predicted"/>
<dbReference type="InterPro" id="IPR039365">
    <property type="entry name" value="IS701-like"/>
</dbReference>